<dbReference type="Gene3D" id="3.50.50.60">
    <property type="entry name" value="FAD/NAD(P)-binding domain"/>
    <property type="match status" value="2"/>
</dbReference>
<organism evidence="2 3">
    <name type="scientific">Thermogemmatispora tikiterensis</name>
    <dbReference type="NCBI Taxonomy" id="1825093"/>
    <lineage>
        <taxon>Bacteria</taxon>
        <taxon>Bacillati</taxon>
        <taxon>Chloroflexota</taxon>
        <taxon>Ktedonobacteria</taxon>
        <taxon>Thermogemmatisporales</taxon>
        <taxon>Thermogemmatisporaceae</taxon>
        <taxon>Thermogemmatispora</taxon>
    </lineage>
</organism>
<dbReference type="InterPro" id="IPR002937">
    <property type="entry name" value="Amino_oxidase"/>
</dbReference>
<feature type="domain" description="Amine oxidase" evidence="1">
    <location>
        <begin position="18"/>
        <end position="432"/>
    </location>
</feature>
<reference evidence="2 3" key="1">
    <citation type="submission" date="2016-08" db="EMBL/GenBank/DDBJ databases">
        <title>Analysis of Carbohydrate Active Enzymes in Thermogemmatispora T81 Reveals Carbohydrate Degradation Ability.</title>
        <authorList>
            <person name="Tomazini A."/>
            <person name="Lal S."/>
            <person name="Stott M."/>
            <person name="Henrissat B."/>
            <person name="Polikarpov I."/>
            <person name="Sparling R."/>
            <person name="Levin D.B."/>
        </authorList>
    </citation>
    <scope>NUCLEOTIDE SEQUENCE [LARGE SCALE GENOMIC DNA]</scope>
    <source>
        <strain evidence="2 3">T81</strain>
    </source>
</reference>
<sequence length="443" mass="48382">MQKGERGVTMIIVVGAGLAGLTCARHLSRAGLSVLVLEAGDRPGGRVSTDRHPEGFLLDRGFQVLFTAYPAVQRELDLAALRPRRFLPGALLVKGGRRYPLADPRRQPGWLTASASNPLIPLTDKWRVLRLTRTILQTVSVESPAAWPVATLDETSELYLRHWGFSRKGFIAHFARPFFGGIFLDRELQTSARMLRFVWRMLASGDIVLPEQGMGAITAQLAASLPENSLRLGARVEALLREDGRVSGVRLESGEELRAEAVVIATDSPTAARLTGLSLPTAGRGCTCLYFAGPQPLYDEPALLLNCQPDGLVNHAVQLTNIVPQYAPSGQHLLSVTILDAAAQAEEDDERLAQRALQELASWFPEHDLQRWRLLAVYRLPFAQFAQPPGIFAHLPGARSGEPGLYLTGEYLHSSSIHGALSSGAHTARLVLADQREWLRPAG</sequence>
<dbReference type="Proteomes" id="UP000248706">
    <property type="component" value="Unassembled WGS sequence"/>
</dbReference>
<dbReference type="Gene3D" id="3.90.660.50">
    <property type="match status" value="1"/>
</dbReference>
<dbReference type="Pfam" id="PF01593">
    <property type="entry name" value="Amino_oxidase"/>
    <property type="match status" value="1"/>
</dbReference>
<comment type="caution">
    <text evidence="2">The sequence shown here is derived from an EMBL/GenBank/DDBJ whole genome shotgun (WGS) entry which is preliminary data.</text>
</comment>
<dbReference type="GO" id="GO:0016491">
    <property type="term" value="F:oxidoreductase activity"/>
    <property type="evidence" value="ECO:0007669"/>
    <property type="project" value="InterPro"/>
</dbReference>
<dbReference type="SUPFAM" id="SSF51905">
    <property type="entry name" value="FAD/NAD(P)-binding domain"/>
    <property type="match status" value="1"/>
</dbReference>
<dbReference type="InterPro" id="IPR036188">
    <property type="entry name" value="FAD/NAD-bd_sf"/>
</dbReference>
<evidence type="ECO:0000259" key="1">
    <source>
        <dbReference type="Pfam" id="PF01593"/>
    </source>
</evidence>
<dbReference type="AlphaFoldDB" id="A0A328VMY1"/>
<dbReference type="PANTHER" id="PTHR42841">
    <property type="entry name" value="AMINE OXIDASE"/>
    <property type="match status" value="1"/>
</dbReference>
<dbReference type="EMBL" id="MCIF01000002">
    <property type="protein sequence ID" value="RAQ97552.1"/>
    <property type="molecule type" value="Genomic_DNA"/>
</dbReference>
<dbReference type="OrthoDB" id="9814556at2"/>
<proteinExistence type="predicted"/>
<evidence type="ECO:0000313" key="2">
    <source>
        <dbReference type="EMBL" id="RAQ97552.1"/>
    </source>
</evidence>
<keyword evidence="3" id="KW-1185">Reference proteome</keyword>
<name>A0A328VMY1_9CHLR</name>
<gene>
    <name evidence="2" type="ORF">A4R35_18590</name>
</gene>
<protein>
    <recommendedName>
        <fullName evidence="1">Amine oxidase domain-containing protein</fullName>
    </recommendedName>
</protein>
<evidence type="ECO:0000313" key="3">
    <source>
        <dbReference type="Proteomes" id="UP000248706"/>
    </source>
</evidence>
<accession>A0A328VMY1</accession>